<feature type="region of interest" description="Disordered" evidence="1">
    <location>
        <begin position="1"/>
        <end position="53"/>
    </location>
</feature>
<feature type="compositionally biased region" description="Low complexity" evidence="1">
    <location>
        <begin position="37"/>
        <end position="47"/>
    </location>
</feature>
<organism evidence="2 3">
    <name type="scientific">Sporisorium scitamineum</name>
    <dbReference type="NCBI Taxonomy" id="49012"/>
    <lineage>
        <taxon>Eukaryota</taxon>
        <taxon>Fungi</taxon>
        <taxon>Dikarya</taxon>
        <taxon>Basidiomycota</taxon>
        <taxon>Ustilaginomycotina</taxon>
        <taxon>Ustilaginomycetes</taxon>
        <taxon>Ustilaginales</taxon>
        <taxon>Ustilaginaceae</taxon>
        <taxon>Sporisorium</taxon>
    </lineage>
</organism>
<protein>
    <submittedName>
        <fullName evidence="2">Uncharacterized protein</fullName>
    </submittedName>
</protein>
<dbReference type="EMBL" id="CCFA01003012">
    <property type="protein sequence ID" value="CDW98253.1"/>
    <property type="molecule type" value="Genomic_DNA"/>
</dbReference>
<feature type="compositionally biased region" description="Polar residues" evidence="1">
    <location>
        <begin position="23"/>
        <end position="36"/>
    </location>
</feature>
<reference evidence="3" key="1">
    <citation type="submission" date="2014-06" db="EMBL/GenBank/DDBJ databases">
        <authorList>
            <person name="Berkman P.J."/>
        </authorList>
    </citation>
    <scope>NUCLEOTIDE SEQUENCE [LARGE SCALE GENOMIC DNA]</scope>
</reference>
<dbReference type="AlphaFoldDB" id="A0A0F7SBU5"/>
<name>A0A0F7SBU5_9BASI</name>
<gene>
    <name evidence="2" type="primary">SSCI50930.1</name>
</gene>
<evidence type="ECO:0000313" key="3">
    <source>
        <dbReference type="Proteomes" id="UP000242770"/>
    </source>
</evidence>
<dbReference type="Proteomes" id="UP000242770">
    <property type="component" value="Unassembled WGS sequence"/>
</dbReference>
<sequence>MADAWNPSTSQHPPSPSTGALVPTSSSTLNTDTQPLRSTRSSRSQRSLDANDGVLLLQIESRQS</sequence>
<proteinExistence type="predicted"/>
<keyword evidence="3" id="KW-1185">Reference proteome</keyword>
<accession>A0A0F7SBU5</accession>
<evidence type="ECO:0000313" key="2">
    <source>
        <dbReference type="EMBL" id="CDW98253.1"/>
    </source>
</evidence>
<evidence type="ECO:0000256" key="1">
    <source>
        <dbReference type="SAM" id="MobiDB-lite"/>
    </source>
</evidence>